<proteinExistence type="predicted"/>
<organism evidence="1 2">
    <name type="scientific">Ilyodon furcidens</name>
    <name type="common">goldbreast splitfin</name>
    <dbReference type="NCBI Taxonomy" id="33524"/>
    <lineage>
        <taxon>Eukaryota</taxon>
        <taxon>Metazoa</taxon>
        <taxon>Chordata</taxon>
        <taxon>Craniata</taxon>
        <taxon>Vertebrata</taxon>
        <taxon>Euteleostomi</taxon>
        <taxon>Actinopterygii</taxon>
        <taxon>Neopterygii</taxon>
        <taxon>Teleostei</taxon>
        <taxon>Neoteleostei</taxon>
        <taxon>Acanthomorphata</taxon>
        <taxon>Ovalentaria</taxon>
        <taxon>Atherinomorphae</taxon>
        <taxon>Cyprinodontiformes</taxon>
        <taxon>Goodeidae</taxon>
        <taxon>Ilyodon</taxon>
    </lineage>
</organism>
<keyword evidence="2" id="KW-1185">Reference proteome</keyword>
<comment type="caution">
    <text evidence="1">The sequence shown here is derived from an EMBL/GenBank/DDBJ whole genome shotgun (WGS) entry which is preliminary data.</text>
</comment>
<evidence type="ECO:0000313" key="2">
    <source>
        <dbReference type="Proteomes" id="UP001482620"/>
    </source>
</evidence>
<dbReference type="EMBL" id="JAHRIQ010110477">
    <property type="protein sequence ID" value="MEQ2257405.1"/>
    <property type="molecule type" value="Genomic_DNA"/>
</dbReference>
<sequence length="127" mass="14650">MVRVKLLFCFPFDSPHNRILSQNAFLHMWKSTSITYWKHLAHSAGENFAYTHHGLRTMGFSSMTLVLWLLSLWQPSFWFHHYVSEPIPRPASCHCVSICTKTCPVNVSYKKPLLGAVLWIQANAMSI</sequence>
<name>A0ABV0VK63_9TELE</name>
<accession>A0ABV0VK63</accession>
<gene>
    <name evidence="1" type="ORF">ILYODFUR_034451</name>
</gene>
<protein>
    <submittedName>
        <fullName evidence="1">Uncharacterized protein</fullName>
    </submittedName>
</protein>
<evidence type="ECO:0000313" key="1">
    <source>
        <dbReference type="EMBL" id="MEQ2257405.1"/>
    </source>
</evidence>
<reference evidence="1 2" key="1">
    <citation type="submission" date="2021-06" db="EMBL/GenBank/DDBJ databases">
        <authorList>
            <person name="Palmer J.M."/>
        </authorList>
    </citation>
    <scope>NUCLEOTIDE SEQUENCE [LARGE SCALE GENOMIC DNA]</scope>
    <source>
        <strain evidence="2">if_2019</strain>
        <tissue evidence="1">Muscle</tissue>
    </source>
</reference>
<dbReference type="Proteomes" id="UP001482620">
    <property type="component" value="Unassembled WGS sequence"/>
</dbReference>